<dbReference type="KEGG" id="msj:MSSAC_1026"/>
<gene>
    <name evidence="2" type="ORF">MSSAC_1026</name>
</gene>
<dbReference type="STRING" id="1434118.MSSAC_1026"/>
<evidence type="ECO:0000256" key="1">
    <source>
        <dbReference type="SAM" id="Phobius"/>
    </source>
</evidence>
<evidence type="ECO:0000313" key="3">
    <source>
        <dbReference type="Proteomes" id="UP000033123"/>
    </source>
</evidence>
<dbReference type="RefSeq" id="WP_156157296.1">
    <property type="nucleotide sequence ID" value="NZ_CP009508.1"/>
</dbReference>
<protein>
    <submittedName>
        <fullName evidence="2">Uncharacterized protein</fullName>
    </submittedName>
</protein>
<sequence>MDYSSYIQSASLFVSGVLVPLLYSVLKEYKSNAELTNQLKKYASNLSLLEIVTIMSAVADWIKDGCPDEGGQALLKKIREAVSS</sequence>
<dbReference type="HOGENOM" id="CLU_2519817_0_0_2"/>
<keyword evidence="1" id="KW-0812">Transmembrane</keyword>
<dbReference type="EMBL" id="CP009508">
    <property type="protein sequence ID" value="AKB35616.1"/>
    <property type="molecule type" value="Genomic_DNA"/>
</dbReference>
<feature type="transmembrane region" description="Helical" evidence="1">
    <location>
        <begin position="6"/>
        <end position="26"/>
    </location>
</feature>
<dbReference type="PATRIC" id="fig|1434118.4.peg.1319"/>
<dbReference type="Proteomes" id="UP000033123">
    <property type="component" value="Chromosome"/>
</dbReference>
<proteinExistence type="predicted"/>
<name>A0A0E3LCJ2_9EURY</name>
<evidence type="ECO:0000313" key="2">
    <source>
        <dbReference type="EMBL" id="AKB35616.1"/>
    </source>
</evidence>
<keyword evidence="1" id="KW-0472">Membrane</keyword>
<keyword evidence="1" id="KW-1133">Transmembrane helix</keyword>
<dbReference type="AlphaFoldDB" id="A0A0E3LCJ2"/>
<organism evidence="2 3">
    <name type="scientific">Methanosarcina siciliae C2J</name>
    <dbReference type="NCBI Taxonomy" id="1434118"/>
    <lineage>
        <taxon>Archaea</taxon>
        <taxon>Methanobacteriati</taxon>
        <taxon>Methanobacteriota</taxon>
        <taxon>Stenosarchaea group</taxon>
        <taxon>Methanomicrobia</taxon>
        <taxon>Methanosarcinales</taxon>
        <taxon>Methanosarcinaceae</taxon>
        <taxon>Methanosarcina</taxon>
    </lineage>
</organism>
<accession>A0A0E3LCJ2</accession>
<reference evidence="2 3" key="1">
    <citation type="submission" date="2014-07" db="EMBL/GenBank/DDBJ databases">
        <title>Methanogenic archaea and the global carbon cycle.</title>
        <authorList>
            <person name="Henriksen J.R."/>
            <person name="Luke J."/>
            <person name="Reinhart S."/>
            <person name="Benedict M.N."/>
            <person name="Youngblut N.D."/>
            <person name="Metcalf M.E."/>
            <person name="Whitaker R.J."/>
            <person name="Metcalf W.W."/>
        </authorList>
    </citation>
    <scope>NUCLEOTIDE SEQUENCE [LARGE SCALE GENOMIC DNA]</scope>
    <source>
        <strain evidence="2 3">C2J</strain>
    </source>
</reference>
<dbReference type="GeneID" id="24870605"/>